<feature type="region of interest" description="Disordered" evidence="5">
    <location>
        <begin position="1"/>
        <end position="53"/>
    </location>
</feature>
<reference evidence="7 8" key="1">
    <citation type="journal article" date="2015" name="Plant Cell">
        <title>Oil accumulation by the oleaginous diatom Fistulifera solaris as revealed by the genome and transcriptome.</title>
        <authorList>
            <person name="Tanaka T."/>
            <person name="Maeda Y."/>
            <person name="Veluchamy A."/>
            <person name="Tanaka M."/>
            <person name="Abida H."/>
            <person name="Marechal E."/>
            <person name="Bowler C."/>
            <person name="Muto M."/>
            <person name="Sunaga Y."/>
            <person name="Tanaka M."/>
            <person name="Yoshino T."/>
            <person name="Taniguchi T."/>
            <person name="Fukuda Y."/>
            <person name="Nemoto M."/>
            <person name="Matsumoto M."/>
            <person name="Wong P.S."/>
            <person name="Aburatani S."/>
            <person name="Fujibuchi W."/>
        </authorList>
    </citation>
    <scope>NUCLEOTIDE SEQUENCE [LARGE SCALE GENOMIC DNA]</scope>
    <source>
        <strain evidence="7 8">JPCC DA0580</strain>
    </source>
</reference>
<dbReference type="PANTHER" id="PTHR10231">
    <property type="entry name" value="NUCLEOTIDE-SUGAR TRANSMEMBRANE TRANSPORTER"/>
    <property type="match status" value="1"/>
</dbReference>
<dbReference type="SUPFAM" id="SSF103481">
    <property type="entry name" value="Multidrug resistance efflux transporter EmrE"/>
    <property type="match status" value="1"/>
</dbReference>
<feature type="transmembrane region" description="Helical" evidence="6">
    <location>
        <begin position="276"/>
        <end position="295"/>
    </location>
</feature>
<gene>
    <name evidence="7" type="ORF">FisN_6Hh018</name>
</gene>
<name>A0A1Z5KIM6_FISSO</name>
<keyword evidence="3 6" id="KW-1133">Transmembrane helix</keyword>
<feature type="transmembrane region" description="Helical" evidence="6">
    <location>
        <begin position="244"/>
        <end position="264"/>
    </location>
</feature>
<evidence type="ECO:0000256" key="4">
    <source>
        <dbReference type="ARBA" id="ARBA00023136"/>
    </source>
</evidence>
<protein>
    <submittedName>
        <fullName evidence="7">Solute carrier family 35 (UDP-sugar transporter), member A1/2/3</fullName>
    </submittedName>
</protein>
<feature type="transmembrane region" description="Helical" evidence="6">
    <location>
        <begin position="366"/>
        <end position="384"/>
    </location>
</feature>
<dbReference type="GO" id="GO:0000139">
    <property type="term" value="C:Golgi membrane"/>
    <property type="evidence" value="ECO:0007669"/>
    <property type="project" value="InterPro"/>
</dbReference>
<feature type="transmembrane region" description="Helical" evidence="6">
    <location>
        <begin position="161"/>
        <end position="182"/>
    </location>
</feature>
<feature type="transmembrane region" description="Helical" evidence="6">
    <location>
        <begin position="191"/>
        <end position="208"/>
    </location>
</feature>
<dbReference type="AlphaFoldDB" id="A0A1Z5KIM6"/>
<feature type="transmembrane region" description="Helical" evidence="6">
    <location>
        <begin position="94"/>
        <end position="117"/>
    </location>
</feature>
<organism evidence="7 8">
    <name type="scientific">Fistulifera solaris</name>
    <name type="common">Oleaginous diatom</name>
    <dbReference type="NCBI Taxonomy" id="1519565"/>
    <lineage>
        <taxon>Eukaryota</taxon>
        <taxon>Sar</taxon>
        <taxon>Stramenopiles</taxon>
        <taxon>Ochrophyta</taxon>
        <taxon>Bacillariophyta</taxon>
        <taxon>Bacillariophyceae</taxon>
        <taxon>Bacillariophycidae</taxon>
        <taxon>Naviculales</taxon>
        <taxon>Naviculaceae</taxon>
        <taxon>Fistulifera</taxon>
    </lineage>
</organism>
<keyword evidence="2 6" id="KW-0812">Transmembrane</keyword>
<keyword evidence="4 6" id="KW-0472">Membrane</keyword>
<comment type="subcellular location">
    <subcellularLocation>
        <location evidence="1">Membrane</location>
        <topology evidence="1">Multi-pass membrane protein</topology>
    </subcellularLocation>
</comment>
<feature type="compositionally biased region" description="Low complexity" evidence="5">
    <location>
        <begin position="21"/>
        <end position="31"/>
    </location>
</feature>
<dbReference type="PIRSF" id="PIRSF005799">
    <property type="entry name" value="UDP-gal_transpt"/>
    <property type="match status" value="1"/>
</dbReference>
<dbReference type="InterPro" id="IPR037185">
    <property type="entry name" value="EmrE-like"/>
</dbReference>
<dbReference type="NCBIfam" id="TIGR00803">
    <property type="entry name" value="nst"/>
    <property type="match status" value="1"/>
</dbReference>
<evidence type="ECO:0000256" key="3">
    <source>
        <dbReference type="ARBA" id="ARBA00022989"/>
    </source>
</evidence>
<evidence type="ECO:0000256" key="1">
    <source>
        <dbReference type="ARBA" id="ARBA00004141"/>
    </source>
</evidence>
<feature type="transmembrane region" description="Helical" evidence="6">
    <location>
        <begin position="63"/>
        <end position="82"/>
    </location>
</feature>
<dbReference type="FunCoup" id="A0A1Z5KIM6">
    <property type="interactions" value="12"/>
</dbReference>
<feature type="transmembrane region" description="Helical" evidence="6">
    <location>
        <begin position="315"/>
        <end position="333"/>
    </location>
</feature>
<dbReference type="EMBL" id="BDSP01000234">
    <property type="protein sequence ID" value="GAX25942.1"/>
    <property type="molecule type" value="Genomic_DNA"/>
</dbReference>
<evidence type="ECO:0000256" key="5">
    <source>
        <dbReference type="SAM" id="MobiDB-lite"/>
    </source>
</evidence>
<dbReference type="GO" id="GO:0015165">
    <property type="term" value="F:pyrimidine nucleotide-sugar transmembrane transporter activity"/>
    <property type="evidence" value="ECO:0007669"/>
    <property type="project" value="InterPro"/>
</dbReference>
<keyword evidence="7" id="KW-0762">Sugar transport</keyword>
<dbReference type="InterPro" id="IPR007271">
    <property type="entry name" value="Nuc_sug_transpt"/>
</dbReference>
<dbReference type="Gene3D" id="1.10.3730.20">
    <property type="match status" value="1"/>
</dbReference>
<evidence type="ECO:0000313" key="7">
    <source>
        <dbReference type="EMBL" id="GAX25942.1"/>
    </source>
</evidence>
<proteinExistence type="predicted"/>
<feature type="transmembrane region" description="Helical" evidence="6">
    <location>
        <begin position="137"/>
        <end position="155"/>
    </location>
</feature>
<dbReference type="OrthoDB" id="408493at2759"/>
<dbReference type="InParanoid" id="A0A1Z5KIM6"/>
<evidence type="ECO:0000256" key="2">
    <source>
        <dbReference type="ARBA" id="ARBA00022692"/>
    </source>
</evidence>
<sequence>METSDHTATSEDPFLARKRSSGTTTKRSTAGHLRLDEENGSQSNASLRTKRKRKTAASATANCIKYGALFLLVAQMVGLVLLMRYTRTQEGQMYLASTAVFFMEMLKLVICVVIAVYQIGWKESWRQTLVPVELFKLCVPSFLYTIQNNLLYLALSHLDAATYQVCYQLKILTTAIFSVVLLQRQFSAQKWLSLVLLMVGVIVVQFHSSSESDNHHHHHPEDVLPQHKNVLDGADATTHASERFIGFVAVLCAACTSGFSGVYFEKILKGSTTSLWIRNVQMGLPSVLVAFATVLLKDGASVRTQGLLQGYNRTVWTVIWVQALGGLIVATVVKYADNVLKVFAASFSIVLSSVISAVLFDFHPTASFVVGASLVILATILYAAPEKKRRKKTILPLTSSSLKR</sequence>
<keyword evidence="7" id="KW-0813">Transport</keyword>
<comment type="caution">
    <text evidence="7">The sequence shown here is derived from an EMBL/GenBank/DDBJ whole genome shotgun (WGS) entry which is preliminary data.</text>
</comment>
<evidence type="ECO:0000313" key="8">
    <source>
        <dbReference type="Proteomes" id="UP000198406"/>
    </source>
</evidence>
<keyword evidence="8" id="KW-1185">Reference proteome</keyword>
<dbReference type="Pfam" id="PF04142">
    <property type="entry name" value="Nuc_sug_transp"/>
    <property type="match status" value="1"/>
</dbReference>
<dbReference type="Proteomes" id="UP000198406">
    <property type="component" value="Unassembled WGS sequence"/>
</dbReference>
<accession>A0A1Z5KIM6</accession>
<feature type="transmembrane region" description="Helical" evidence="6">
    <location>
        <begin position="340"/>
        <end position="360"/>
    </location>
</feature>
<evidence type="ECO:0000256" key="6">
    <source>
        <dbReference type="SAM" id="Phobius"/>
    </source>
</evidence>